<name>A0A919VRL7_9ACTN</name>
<protein>
    <recommendedName>
        <fullName evidence="1">PLD phosphodiesterase domain-containing protein</fullName>
    </recommendedName>
</protein>
<gene>
    <name evidence="2" type="ORF">Aco04nite_49150</name>
</gene>
<dbReference type="Pfam" id="PF13091">
    <property type="entry name" value="PLDc_2"/>
    <property type="match status" value="1"/>
</dbReference>
<dbReference type="RefSeq" id="WP_212999584.1">
    <property type="nucleotide sequence ID" value="NZ_BAAATW010000010.1"/>
</dbReference>
<evidence type="ECO:0000259" key="1">
    <source>
        <dbReference type="PROSITE" id="PS50035"/>
    </source>
</evidence>
<feature type="domain" description="PLD phosphodiesterase" evidence="1">
    <location>
        <begin position="13"/>
        <end position="39"/>
    </location>
</feature>
<sequence length="254" mass="28268">MQTWLSGGVRVVNHEHLHAKVIVVGKTAIVGSANISQRAASGTIAEAALKTTDPQAVKTARAFIKQLITSGGEDINQKWIDEANTLFPKNRVTPAWSETEPDELAPFNLWLGWYSNTEERTEQDDEAYEEAVAEAPAAFRPSARFEPIGMLEEPADDGRLAPGDRVIMLGPRNARFVDFRSIRAVQKSHRRRFMALYRRDHQHPQVTNAAVRRALVNLNSDLPSEEGEAGRWLTDPAERNAVPALWEVEDPGTP</sequence>
<evidence type="ECO:0000313" key="2">
    <source>
        <dbReference type="EMBL" id="GIM76194.1"/>
    </source>
</evidence>
<dbReference type="Gene3D" id="3.30.870.10">
    <property type="entry name" value="Endonuclease Chain A"/>
    <property type="match status" value="1"/>
</dbReference>
<dbReference type="GO" id="GO:0006793">
    <property type="term" value="P:phosphorus metabolic process"/>
    <property type="evidence" value="ECO:0007669"/>
    <property type="project" value="UniProtKB-ARBA"/>
</dbReference>
<dbReference type="Proteomes" id="UP000680865">
    <property type="component" value="Unassembled WGS sequence"/>
</dbReference>
<proteinExistence type="predicted"/>
<dbReference type="SUPFAM" id="SSF56024">
    <property type="entry name" value="Phospholipase D/nuclease"/>
    <property type="match status" value="1"/>
</dbReference>
<dbReference type="InterPro" id="IPR025202">
    <property type="entry name" value="PLD-like_dom"/>
</dbReference>
<organism evidence="2 3">
    <name type="scientific">Winogradskya consettensis</name>
    <dbReference type="NCBI Taxonomy" id="113560"/>
    <lineage>
        <taxon>Bacteria</taxon>
        <taxon>Bacillati</taxon>
        <taxon>Actinomycetota</taxon>
        <taxon>Actinomycetes</taxon>
        <taxon>Micromonosporales</taxon>
        <taxon>Micromonosporaceae</taxon>
        <taxon>Winogradskya</taxon>
    </lineage>
</organism>
<reference evidence="2" key="1">
    <citation type="submission" date="2021-03" db="EMBL/GenBank/DDBJ databases">
        <title>Whole genome shotgun sequence of Actinoplanes consettensis NBRC 14913.</title>
        <authorList>
            <person name="Komaki H."/>
            <person name="Tamura T."/>
        </authorList>
    </citation>
    <scope>NUCLEOTIDE SEQUENCE</scope>
    <source>
        <strain evidence="2">NBRC 14913</strain>
    </source>
</reference>
<comment type="caution">
    <text evidence="2">The sequence shown here is derived from an EMBL/GenBank/DDBJ whole genome shotgun (WGS) entry which is preliminary data.</text>
</comment>
<dbReference type="GO" id="GO:0003824">
    <property type="term" value="F:catalytic activity"/>
    <property type="evidence" value="ECO:0007669"/>
    <property type="project" value="InterPro"/>
</dbReference>
<dbReference type="AlphaFoldDB" id="A0A919VRL7"/>
<evidence type="ECO:0000313" key="3">
    <source>
        <dbReference type="Proteomes" id="UP000680865"/>
    </source>
</evidence>
<dbReference type="PROSITE" id="PS50035">
    <property type="entry name" value="PLD"/>
    <property type="match status" value="1"/>
</dbReference>
<dbReference type="EMBL" id="BOQP01000027">
    <property type="protein sequence ID" value="GIM76194.1"/>
    <property type="molecule type" value="Genomic_DNA"/>
</dbReference>
<keyword evidence="3" id="KW-1185">Reference proteome</keyword>
<dbReference type="InterPro" id="IPR001736">
    <property type="entry name" value="PLipase_D/transphosphatidylase"/>
</dbReference>
<accession>A0A919VRL7</accession>